<comment type="caution">
    <text evidence="3">The sequence shown here is derived from an EMBL/GenBank/DDBJ whole genome shotgun (WGS) entry which is preliminary data.</text>
</comment>
<name>A0A9P5U2K3_9AGAR</name>
<sequence length="622" mass="72003">MSLRRSLRNKNKAAAVITDTHNTGHPAGSPAPKRRRTRQSEVEDEDQKKPARKRVRVRSVQNAEDDDDDEPQASRKRMPEEFRRVRGKLGLLQRLTKDVPLEIILEIFCHLGPGDLLHLARTSKDLRGILMSKTTEFVWREARKNIERLPYLPKDLNEPQLPVYDVDYLSKQPEPFRHRSVLPWEHTMVRNSLKSVGSNKFAKRFREEFEALQTQTERDDWIAQREKEHAEMRKHATLCERWLQSVLSKRRAARYLAQTQRRDDIITRLAEIGWDEEAKIMVRNHSSDFVSHRLTGLIDLGWNGMKDELVEVLSNHKIKRLAAERITILQSRYSGFARAYKSIANATDLREPFPALGDVLTYKPLENMIWDTPIDETLDDEQLQSKLSDEFIPAIIAKWRPAKVREVLKIMQKSQPGASASDLKLATSSFRCAKCEDRLFYSEVFYHTCCQLSLLGRGCWEPKGISFDTAWLDVTKTIIEACGLDPTTATVQDLYDANPLIECTTCAPLKGAQFFTWWPLFALHSPDHDLRVRMPSSGFLKRDVVVTAPNLNFVRAICCAHCDQSPRTRFDLREHLTKEHHDVNLDEKQPDTARDLHALREHWYFDPRSSMQSLYQSGHYEG</sequence>
<gene>
    <name evidence="3" type="ORF">BDP27DRAFT_1427637</name>
</gene>
<proteinExistence type="predicted"/>
<dbReference type="AlphaFoldDB" id="A0A9P5U2K3"/>
<keyword evidence="4" id="KW-1185">Reference proteome</keyword>
<evidence type="ECO:0000313" key="3">
    <source>
        <dbReference type="EMBL" id="KAF9062733.1"/>
    </source>
</evidence>
<organism evidence="3 4">
    <name type="scientific">Rhodocollybia butyracea</name>
    <dbReference type="NCBI Taxonomy" id="206335"/>
    <lineage>
        <taxon>Eukaryota</taxon>
        <taxon>Fungi</taxon>
        <taxon>Dikarya</taxon>
        <taxon>Basidiomycota</taxon>
        <taxon>Agaricomycotina</taxon>
        <taxon>Agaricomycetes</taxon>
        <taxon>Agaricomycetidae</taxon>
        <taxon>Agaricales</taxon>
        <taxon>Marasmiineae</taxon>
        <taxon>Omphalotaceae</taxon>
        <taxon>Rhodocollybia</taxon>
    </lineage>
</organism>
<feature type="region of interest" description="Disordered" evidence="1">
    <location>
        <begin position="1"/>
        <end position="81"/>
    </location>
</feature>
<feature type="compositionally biased region" description="Basic residues" evidence="1">
    <location>
        <begin position="1"/>
        <end position="11"/>
    </location>
</feature>
<dbReference type="SUPFAM" id="SSF81383">
    <property type="entry name" value="F-box domain"/>
    <property type="match status" value="1"/>
</dbReference>
<dbReference type="OrthoDB" id="3070243at2759"/>
<feature type="compositionally biased region" description="Basic and acidic residues" evidence="1">
    <location>
        <begin position="38"/>
        <end position="49"/>
    </location>
</feature>
<dbReference type="CDD" id="cd09917">
    <property type="entry name" value="F-box_SF"/>
    <property type="match status" value="1"/>
</dbReference>
<accession>A0A9P5U2K3</accession>
<dbReference type="InterPro" id="IPR036047">
    <property type="entry name" value="F-box-like_dom_sf"/>
</dbReference>
<dbReference type="PROSITE" id="PS50181">
    <property type="entry name" value="FBOX"/>
    <property type="match status" value="1"/>
</dbReference>
<dbReference type="Pfam" id="PF12937">
    <property type="entry name" value="F-box-like"/>
    <property type="match status" value="1"/>
</dbReference>
<dbReference type="Proteomes" id="UP000772434">
    <property type="component" value="Unassembled WGS sequence"/>
</dbReference>
<protein>
    <recommendedName>
        <fullName evidence="2">F-box domain-containing protein</fullName>
    </recommendedName>
</protein>
<evidence type="ECO:0000313" key="4">
    <source>
        <dbReference type="Proteomes" id="UP000772434"/>
    </source>
</evidence>
<dbReference type="Gene3D" id="1.20.1280.50">
    <property type="match status" value="1"/>
</dbReference>
<dbReference type="EMBL" id="JADNRY010000164">
    <property type="protein sequence ID" value="KAF9062733.1"/>
    <property type="molecule type" value="Genomic_DNA"/>
</dbReference>
<dbReference type="InterPro" id="IPR001810">
    <property type="entry name" value="F-box_dom"/>
</dbReference>
<reference evidence="3" key="1">
    <citation type="submission" date="2020-11" db="EMBL/GenBank/DDBJ databases">
        <authorList>
            <consortium name="DOE Joint Genome Institute"/>
            <person name="Ahrendt S."/>
            <person name="Riley R."/>
            <person name="Andreopoulos W."/>
            <person name="Labutti K."/>
            <person name="Pangilinan J."/>
            <person name="Ruiz-Duenas F.J."/>
            <person name="Barrasa J.M."/>
            <person name="Sanchez-Garcia M."/>
            <person name="Camarero S."/>
            <person name="Miyauchi S."/>
            <person name="Serrano A."/>
            <person name="Linde D."/>
            <person name="Babiker R."/>
            <person name="Drula E."/>
            <person name="Ayuso-Fernandez I."/>
            <person name="Pacheco R."/>
            <person name="Padilla G."/>
            <person name="Ferreira P."/>
            <person name="Barriuso J."/>
            <person name="Kellner H."/>
            <person name="Castanera R."/>
            <person name="Alfaro M."/>
            <person name="Ramirez L."/>
            <person name="Pisabarro A.G."/>
            <person name="Kuo A."/>
            <person name="Tritt A."/>
            <person name="Lipzen A."/>
            <person name="He G."/>
            <person name="Yan M."/>
            <person name="Ng V."/>
            <person name="Cullen D."/>
            <person name="Martin F."/>
            <person name="Rosso M.-N."/>
            <person name="Henrissat B."/>
            <person name="Hibbett D."/>
            <person name="Martinez A.T."/>
            <person name="Grigoriev I.V."/>
        </authorList>
    </citation>
    <scope>NUCLEOTIDE SEQUENCE</scope>
    <source>
        <strain evidence="3">AH 40177</strain>
    </source>
</reference>
<evidence type="ECO:0000259" key="2">
    <source>
        <dbReference type="PROSITE" id="PS50181"/>
    </source>
</evidence>
<evidence type="ECO:0000256" key="1">
    <source>
        <dbReference type="SAM" id="MobiDB-lite"/>
    </source>
</evidence>
<feature type="domain" description="F-box" evidence="2">
    <location>
        <begin position="93"/>
        <end position="142"/>
    </location>
</feature>